<sequence>MVEYLIIAVLVIWSGIFVFKKVLPKSAYSLQQALFEKCQQQGWTTLAKWLKPKMVAGCGGGCGCDTDSDAPQQSKEAPQVVKWK</sequence>
<name>S3P5E5_9GAMM</name>
<feature type="region of interest" description="Disordered" evidence="1">
    <location>
        <begin position="65"/>
        <end position="84"/>
    </location>
</feature>
<dbReference type="OrthoDB" id="6711925at2"/>
<organism evidence="3 4">
    <name type="scientific">Acinetobacter rudis CIP 110305</name>
    <dbReference type="NCBI Taxonomy" id="421052"/>
    <lineage>
        <taxon>Bacteria</taxon>
        <taxon>Pseudomonadati</taxon>
        <taxon>Pseudomonadota</taxon>
        <taxon>Gammaproteobacteria</taxon>
        <taxon>Moraxellales</taxon>
        <taxon>Moraxellaceae</taxon>
        <taxon>Acinetobacter</taxon>
    </lineage>
</organism>
<dbReference type="Proteomes" id="UP000014568">
    <property type="component" value="Unassembled WGS sequence"/>
</dbReference>
<keyword evidence="4" id="KW-1185">Reference proteome</keyword>
<evidence type="ECO:0000313" key="3">
    <source>
        <dbReference type="EMBL" id="EPF81634.1"/>
    </source>
</evidence>
<dbReference type="RefSeq" id="WP_016654718.1">
    <property type="nucleotide sequence ID" value="NZ_KE340348.1"/>
</dbReference>
<dbReference type="AlphaFoldDB" id="S3P5E5"/>
<comment type="caution">
    <text evidence="3">The sequence shown here is derived from an EMBL/GenBank/DDBJ whole genome shotgun (WGS) entry which is preliminary data.</text>
</comment>
<keyword evidence="2" id="KW-1133">Transmembrane helix</keyword>
<accession>S3P5E5</accession>
<protein>
    <submittedName>
        <fullName evidence="3">Uncharacterized protein</fullName>
    </submittedName>
</protein>
<keyword evidence="2" id="KW-0472">Membrane</keyword>
<keyword evidence="2" id="KW-0812">Transmembrane</keyword>
<dbReference type="STRING" id="632955.GCA_000829675_00831"/>
<dbReference type="Pfam" id="PF20228">
    <property type="entry name" value="DUF6587"/>
    <property type="match status" value="1"/>
</dbReference>
<dbReference type="eggNOG" id="ENOG5031RPM">
    <property type="taxonomic scope" value="Bacteria"/>
</dbReference>
<evidence type="ECO:0000313" key="4">
    <source>
        <dbReference type="Proteomes" id="UP000014568"/>
    </source>
</evidence>
<dbReference type="EMBL" id="ATGI01000002">
    <property type="protein sequence ID" value="EPF81634.1"/>
    <property type="molecule type" value="Genomic_DNA"/>
</dbReference>
<evidence type="ECO:0000256" key="1">
    <source>
        <dbReference type="SAM" id="MobiDB-lite"/>
    </source>
</evidence>
<feature type="transmembrane region" description="Helical" evidence="2">
    <location>
        <begin position="6"/>
        <end position="23"/>
    </location>
</feature>
<gene>
    <name evidence="3" type="ORF">F945_00268</name>
</gene>
<proteinExistence type="predicted"/>
<reference evidence="3 4" key="1">
    <citation type="submission" date="2013-06" db="EMBL/GenBank/DDBJ databases">
        <title>The Genome Sequence of Acinetobacter rudis CIP 110305.</title>
        <authorList>
            <consortium name="The Broad Institute Genome Sequencing Platform"/>
            <consortium name="The Broad Institute Genome Sequencing Center for Infectious Disease"/>
            <person name="Cerqueira G."/>
            <person name="Feldgarden M."/>
            <person name="Courvalin P."/>
            <person name="Perichon B."/>
            <person name="Grillot-Courvalin C."/>
            <person name="Clermont D."/>
            <person name="Rocha E."/>
            <person name="Yoon E.-J."/>
            <person name="Nemec A."/>
            <person name="Young S.K."/>
            <person name="Zeng Q."/>
            <person name="Gargeya S."/>
            <person name="Fitzgerald M."/>
            <person name="Abouelleil A."/>
            <person name="Alvarado L."/>
            <person name="Berlin A.M."/>
            <person name="Chapman S.B."/>
            <person name="Dewar J."/>
            <person name="Goldberg J."/>
            <person name="Griggs A."/>
            <person name="Gujja S."/>
            <person name="Hansen M."/>
            <person name="Howarth C."/>
            <person name="Imamovic A."/>
            <person name="Larimer J."/>
            <person name="McCowan C."/>
            <person name="Murphy C."/>
            <person name="Pearson M."/>
            <person name="Priest M."/>
            <person name="Roberts A."/>
            <person name="Saif S."/>
            <person name="Shea T."/>
            <person name="Sykes S."/>
            <person name="Wortman J."/>
            <person name="Nusbaum C."/>
            <person name="Birren B."/>
        </authorList>
    </citation>
    <scope>NUCLEOTIDE SEQUENCE [LARGE SCALE GENOMIC DNA]</scope>
    <source>
        <strain evidence="3 4">CIP 110305</strain>
    </source>
</reference>
<dbReference type="HOGENOM" id="CLU_2550631_0_0_6"/>
<dbReference type="InterPro" id="IPR046494">
    <property type="entry name" value="DUF6587"/>
</dbReference>
<evidence type="ECO:0000256" key="2">
    <source>
        <dbReference type="SAM" id="Phobius"/>
    </source>
</evidence>
<dbReference type="PATRIC" id="fig|421052.3.peg.268"/>